<dbReference type="Gene3D" id="3.40.630.30">
    <property type="match status" value="1"/>
</dbReference>
<keyword evidence="4 8" id="KW-0808">Transferase</keyword>
<accession>A0A077M4W8</accession>
<dbReference type="Pfam" id="PF13508">
    <property type="entry name" value="Acetyltransf_7"/>
    <property type="match status" value="1"/>
</dbReference>
<dbReference type="Pfam" id="PF00696">
    <property type="entry name" value="AA_kinase"/>
    <property type="match status" value="1"/>
</dbReference>
<evidence type="ECO:0000259" key="7">
    <source>
        <dbReference type="PROSITE" id="PS51186"/>
    </source>
</evidence>
<keyword evidence="5 8" id="KW-0012">Acyltransferase</keyword>
<comment type="caution">
    <text evidence="8">The sequence shown here is derived from an EMBL/GenBank/DDBJ whole genome shotgun (WGS) entry which is preliminary data.</text>
</comment>
<dbReference type="UniPathway" id="UPA00068">
    <property type="reaction ID" value="UER00106"/>
</dbReference>
<dbReference type="InterPro" id="IPR000182">
    <property type="entry name" value="GNAT_dom"/>
</dbReference>
<evidence type="ECO:0000313" key="8">
    <source>
        <dbReference type="EMBL" id="CCI51604.1"/>
    </source>
</evidence>
<dbReference type="RefSeq" id="WP_048544340.1">
    <property type="nucleotide sequence ID" value="NZ_HF571038.1"/>
</dbReference>
<comment type="pathway">
    <text evidence="1">Amino-acid biosynthesis; L-arginine biosynthesis; N(2)-acetyl-L-ornithine from L-glutamate: step 1/4.</text>
</comment>
<proteinExistence type="inferred from homology"/>
<comment type="similarity">
    <text evidence="2">Belongs to the acetyltransferase family. ArgA subfamily.</text>
</comment>
<dbReference type="SUPFAM" id="SSF55729">
    <property type="entry name" value="Acyl-CoA N-acyltransferases (Nat)"/>
    <property type="match status" value="1"/>
</dbReference>
<evidence type="ECO:0000256" key="3">
    <source>
        <dbReference type="ARBA" id="ARBA00012697"/>
    </source>
</evidence>
<evidence type="ECO:0000256" key="4">
    <source>
        <dbReference type="ARBA" id="ARBA00022679"/>
    </source>
</evidence>
<protein>
    <recommendedName>
        <fullName evidence="3">amino-acid N-acetyltransferase</fullName>
        <ecNumber evidence="3">2.3.1.1</ecNumber>
    </recommendedName>
</protein>
<dbReference type="GO" id="GO:0004042">
    <property type="term" value="F:L-glutamate N-acetyltransferase activity"/>
    <property type="evidence" value="ECO:0007669"/>
    <property type="project" value="InterPro"/>
</dbReference>
<dbReference type="Gene3D" id="3.40.1160.10">
    <property type="entry name" value="Acetylglutamate kinase-like"/>
    <property type="match status" value="1"/>
</dbReference>
<evidence type="ECO:0000256" key="6">
    <source>
        <dbReference type="ARBA" id="ARBA00048372"/>
    </source>
</evidence>
<dbReference type="InterPro" id="IPR016181">
    <property type="entry name" value="Acyl_CoA_acyltransferase"/>
</dbReference>
<keyword evidence="9" id="KW-1185">Reference proteome</keyword>
<dbReference type="PROSITE" id="PS51186">
    <property type="entry name" value="GNAT"/>
    <property type="match status" value="1"/>
</dbReference>
<dbReference type="PANTHER" id="PTHR30602">
    <property type="entry name" value="AMINO-ACID ACETYLTRANSFERASE"/>
    <property type="match status" value="1"/>
</dbReference>
<evidence type="ECO:0000256" key="1">
    <source>
        <dbReference type="ARBA" id="ARBA00004925"/>
    </source>
</evidence>
<dbReference type="GO" id="GO:0006526">
    <property type="term" value="P:L-arginine biosynthetic process"/>
    <property type="evidence" value="ECO:0007669"/>
    <property type="project" value="UniProtKB-UniPathway"/>
</dbReference>
<gene>
    <name evidence="8" type="primary">argA</name>
    <name evidence="8" type="ORF">BN13_110006</name>
</gene>
<comment type="catalytic activity">
    <reaction evidence="6">
        <text>L-glutamate + acetyl-CoA = N-acetyl-L-glutamate + CoA + H(+)</text>
        <dbReference type="Rhea" id="RHEA:24292"/>
        <dbReference type="ChEBI" id="CHEBI:15378"/>
        <dbReference type="ChEBI" id="CHEBI:29985"/>
        <dbReference type="ChEBI" id="CHEBI:44337"/>
        <dbReference type="ChEBI" id="CHEBI:57287"/>
        <dbReference type="ChEBI" id="CHEBI:57288"/>
        <dbReference type="EC" id="2.3.1.1"/>
    </reaction>
</comment>
<dbReference type="Proteomes" id="UP000035720">
    <property type="component" value="Unassembled WGS sequence"/>
</dbReference>
<dbReference type="PIRSF" id="PIRSF000423">
    <property type="entry name" value="ArgA"/>
    <property type="match status" value="1"/>
</dbReference>
<dbReference type="NCBIfam" id="TIGR01890">
    <property type="entry name" value="N-Ac-Glu-synth"/>
    <property type="match status" value="1"/>
</dbReference>
<dbReference type="AlphaFoldDB" id="A0A077M4W8"/>
<evidence type="ECO:0000256" key="2">
    <source>
        <dbReference type="ARBA" id="ARBA00009145"/>
    </source>
</evidence>
<dbReference type="NCBIfam" id="NF003641">
    <property type="entry name" value="PRK05279.1"/>
    <property type="match status" value="1"/>
</dbReference>
<organism evidence="8 9">
    <name type="scientific">Nostocoides jenkinsii Ben 74</name>
    <dbReference type="NCBI Taxonomy" id="1193518"/>
    <lineage>
        <taxon>Bacteria</taxon>
        <taxon>Bacillati</taxon>
        <taxon>Actinomycetota</taxon>
        <taxon>Actinomycetes</taxon>
        <taxon>Micrococcales</taxon>
        <taxon>Intrasporangiaceae</taxon>
        <taxon>Nostocoides</taxon>
    </lineage>
</organism>
<dbReference type="STRING" id="1193518.BN13_110006"/>
<dbReference type="OrthoDB" id="9793138at2"/>
<sequence length="456" mass="49023">MSSAADHPRPERRVTTGEDFVAALRAAAPYVHAHHGRTFVVVIPGEICARDDVDRLLGDLALLHSLGVGLVLVHGSRPQIDEELRLRGLAARYHGDRRVTDVASMRAVKAAVGVLRMDLEARLSASRSVTVKEESQPRVVGGSWVTAKPVGVRDGVDHQLTGEVRRIDIASIRQAVAQGQIVLLSPVGYSPTGEAFNLRNADIAESVSIGLGADKLIFVMDSEPGRWRSLLGTGDSGQISLSAAEPLVGAVGPELGVEDRNCIRAGIAAVTGGVRRVHLIGTEGASPLLRELYTRDGAGLMIADEDDYEAIRPATVEDARAIAELIAPLERQGILRPRSAEQLELDIDTFSVIVRDGMVIACNALVDFPDDEAAEFACVVVHPAYRRRDLAAALLRRARATARARGYRRLFALTTATPHWFLEHGFVPGTVGDLPAAKTRTYDASRASKVLLLEAP</sequence>
<dbReference type="InterPro" id="IPR010167">
    <property type="entry name" value="NH2A_AcTrfase"/>
</dbReference>
<dbReference type="SUPFAM" id="SSF53633">
    <property type="entry name" value="Carbamate kinase-like"/>
    <property type="match status" value="1"/>
</dbReference>
<dbReference type="EMBL" id="CAJC01000013">
    <property type="protein sequence ID" value="CCI51604.1"/>
    <property type="molecule type" value="Genomic_DNA"/>
</dbReference>
<name>A0A077M4W8_9MICO</name>
<reference evidence="8 9" key="1">
    <citation type="journal article" date="2013" name="ISME J.">
        <title>A metabolic model for members of the genus Tetrasphaera involved in enhanced biological phosphorus removal.</title>
        <authorList>
            <person name="Kristiansen R."/>
            <person name="Nguyen H.T.T."/>
            <person name="Saunders A.M."/>
            <person name="Nielsen J.L."/>
            <person name="Wimmer R."/>
            <person name="Le V.Q."/>
            <person name="McIlroy S.J."/>
            <person name="Petrovski S."/>
            <person name="Seviour R.J."/>
            <person name="Calteau A."/>
            <person name="Nielsen K.L."/>
            <person name="Nielsen P.H."/>
        </authorList>
    </citation>
    <scope>NUCLEOTIDE SEQUENCE [LARGE SCALE GENOMIC DNA]</scope>
    <source>
        <strain evidence="8 9">Ben 74</strain>
    </source>
</reference>
<dbReference type="HAMAP" id="MF_01105">
    <property type="entry name" value="N_acetyl_glu_synth"/>
    <property type="match status" value="1"/>
</dbReference>
<dbReference type="InterPro" id="IPR001048">
    <property type="entry name" value="Asp/Glu/Uridylate_kinase"/>
</dbReference>
<feature type="domain" description="N-acetyltransferase" evidence="7">
    <location>
        <begin position="309"/>
        <end position="441"/>
    </location>
</feature>
<dbReference type="InterPro" id="IPR036393">
    <property type="entry name" value="AceGlu_kinase-like_sf"/>
</dbReference>
<evidence type="ECO:0000313" key="9">
    <source>
        <dbReference type="Proteomes" id="UP000035720"/>
    </source>
</evidence>
<dbReference type="GO" id="GO:0005737">
    <property type="term" value="C:cytoplasm"/>
    <property type="evidence" value="ECO:0007669"/>
    <property type="project" value="InterPro"/>
</dbReference>
<evidence type="ECO:0000256" key="5">
    <source>
        <dbReference type="ARBA" id="ARBA00023315"/>
    </source>
</evidence>
<dbReference type="EC" id="2.3.1.1" evidence="3"/>
<dbReference type="PANTHER" id="PTHR30602:SF12">
    <property type="entry name" value="AMINO-ACID ACETYLTRANSFERASE NAGS1, CHLOROPLASTIC-RELATED"/>
    <property type="match status" value="1"/>
</dbReference>